<dbReference type="RefSeq" id="WP_380859451.1">
    <property type="nucleotide sequence ID" value="NZ_JBHRXV010000004.1"/>
</dbReference>
<dbReference type="Pfam" id="PF13412">
    <property type="entry name" value="HTH_24"/>
    <property type="match status" value="1"/>
</dbReference>
<dbReference type="InterPro" id="IPR019885">
    <property type="entry name" value="Tscrpt_reg_HTH_AsnC-type_CS"/>
</dbReference>
<dbReference type="PRINTS" id="PR00033">
    <property type="entry name" value="HTHASNC"/>
</dbReference>
<dbReference type="Proteomes" id="UP001595615">
    <property type="component" value="Unassembled WGS sequence"/>
</dbReference>
<name>A0ABV7XAM7_9SPHN</name>
<dbReference type="InterPro" id="IPR011991">
    <property type="entry name" value="ArsR-like_HTH"/>
</dbReference>
<evidence type="ECO:0000259" key="4">
    <source>
        <dbReference type="PROSITE" id="PS50956"/>
    </source>
</evidence>
<gene>
    <name evidence="5" type="ORF">ACFOMD_07915</name>
</gene>
<keyword evidence="6" id="KW-1185">Reference proteome</keyword>
<dbReference type="PANTHER" id="PTHR30154:SF17">
    <property type="entry name" value="DNA-BINDING TRANSCRIPTIONAL ACTIVATOR DECR"/>
    <property type="match status" value="1"/>
</dbReference>
<reference evidence="6" key="1">
    <citation type="journal article" date="2019" name="Int. J. Syst. Evol. Microbiol.">
        <title>The Global Catalogue of Microorganisms (GCM) 10K type strain sequencing project: providing services to taxonomists for standard genome sequencing and annotation.</title>
        <authorList>
            <consortium name="The Broad Institute Genomics Platform"/>
            <consortium name="The Broad Institute Genome Sequencing Center for Infectious Disease"/>
            <person name="Wu L."/>
            <person name="Ma J."/>
        </authorList>
    </citation>
    <scope>NUCLEOTIDE SEQUENCE [LARGE SCALE GENOMIC DNA]</scope>
    <source>
        <strain evidence="6">KCTC 42644</strain>
    </source>
</reference>
<feature type="domain" description="HTH asnC-type" evidence="4">
    <location>
        <begin position="7"/>
        <end position="68"/>
    </location>
</feature>
<evidence type="ECO:0000256" key="1">
    <source>
        <dbReference type="ARBA" id="ARBA00023015"/>
    </source>
</evidence>
<keyword evidence="3" id="KW-0804">Transcription</keyword>
<protein>
    <submittedName>
        <fullName evidence="5">Lrp/AsnC family transcriptional regulator</fullName>
    </submittedName>
</protein>
<dbReference type="InterPro" id="IPR000485">
    <property type="entry name" value="AsnC-type_HTH_dom"/>
</dbReference>
<dbReference type="PROSITE" id="PS50956">
    <property type="entry name" value="HTH_ASNC_2"/>
    <property type="match status" value="1"/>
</dbReference>
<dbReference type="EMBL" id="JBHRXV010000004">
    <property type="protein sequence ID" value="MFC3712490.1"/>
    <property type="molecule type" value="Genomic_DNA"/>
</dbReference>
<evidence type="ECO:0000256" key="3">
    <source>
        <dbReference type="ARBA" id="ARBA00023163"/>
    </source>
</evidence>
<sequence>MTRAVSVDAVDRRILTALQRDATLSINALSEVVGLSATPCWKRVKRLEEAGVITGRVTLVDRETVGLGVTVFVSIRTAAHDEGWLENFAAGVRRIPEIVEFYRMAGEVDYLLKVVCADIADYDRIYKQLIKVAPLHDVSSSFAMEQIKYTTEVPLRP</sequence>
<evidence type="ECO:0000256" key="2">
    <source>
        <dbReference type="ARBA" id="ARBA00023125"/>
    </source>
</evidence>
<dbReference type="CDD" id="cd00090">
    <property type="entry name" value="HTH_ARSR"/>
    <property type="match status" value="1"/>
</dbReference>
<dbReference type="Pfam" id="PF01037">
    <property type="entry name" value="AsnC_trans_reg"/>
    <property type="match status" value="1"/>
</dbReference>
<comment type="caution">
    <text evidence="5">The sequence shown here is derived from an EMBL/GenBank/DDBJ whole genome shotgun (WGS) entry which is preliminary data.</text>
</comment>
<dbReference type="InterPro" id="IPR036390">
    <property type="entry name" value="WH_DNA-bd_sf"/>
</dbReference>
<proteinExistence type="predicted"/>
<evidence type="ECO:0000313" key="6">
    <source>
        <dbReference type="Proteomes" id="UP001595615"/>
    </source>
</evidence>
<dbReference type="InterPro" id="IPR036388">
    <property type="entry name" value="WH-like_DNA-bd_sf"/>
</dbReference>
<dbReference type="Gene3D" id="1.10.10.10">
    <property type="entry name" value="Winged helix-like DNA-binding domain superfamily/Winged helix DNA-binding domain"/>
    <property type="match status" value="1"/>
</dbReference>
<dbReference type="InterPro" id="IPR011008">
    <property type="entry name" value="Dimeric_a/b-barrel"/>
</dbReference>
<accession>A0ABV7XAM7</accession>
<dbReference type="SMART" id="SM00344">
    <property type="entry name" value="HTH_ASNC"/>
    <property type="match status" value="1"/>
</dbReference>
<keyword evidence="1" id="KW-0805">Transcription regulation</keyword>
<keyword evidence="2" id="KW-0238">DNA-binding</keyword>
<dbReference type="SUPFAM" id="SSF46785">
    <property type="entry name" value="Winged helix' DNA-binding domain"/>
    <property type="match status" value="1"/>
</dbReference>
<dbReference type="PROSITE" id="PS00519">
    <property type="entry name" value="HTH_ASNC_1"/>
    <property type="match status" value="1"/>
</dbReference>
<dbReference type="InterPro" id="IPR019887">
    <property type="entry name" value="Tscrpt_reg_AsnC/Lrp_C"/>
</dbReference>
<dbReference type="SUPFAM" id="SSF54909">
    <property type="entry name" value="Dimeric alpha+beta barrel"/>
    <property type="match status" value="1"/>
</dbReference>
<dbReference type="InterPro" id="IPR019888">
    <property type="entry name" value="Tscrpt_reg_AsnC-like"/>
</dbReference>
<evidence type="ECO:0000313" key="5">
    <source>
        <dbReference type="EMBL" id="MFC3712490.1"/>
    </source>
</evidence>
<dbReference type="Gene3D" id="3.30.70.920">
    <property type="match status" value="1"/>
</dbReference>
<organism evidence="5 6">
    <name type="scientific">Sphingoaurantiacus capsulatus</name>
    <dbReference type="NCBI Taxonomy" id="1771310"/>
    <lineage>
        <taxon>Bacteria</taxon>
        <taxon>Pseudomonadati</taxon>
        <taxon>Pseudomonadota</taxon>
        <taxon>Alphaproteobacteria</taxon>
        <taxon>Sphingomonadales</taxon>
        <taxon>Sphingosinicellaceae</taxon>
        <taxon>Sphingoaurantiacus</taxon>
    </lineage>
</organism>
<dbReference type="PANTHER" id="PTHR30154">
    <property type="entry name" value="LEUCINE-RESPONSIVE REGULATORY PROTEIN"/>
    <property type="match status" value="1"/>
</dbReference>